<evidence type="ECO:0000313" key="4">
    <source>
        <dbReference type="Proteomes" id="UP000008632"/>
    </source>
</evidence>
<evidence type="ECO:0000256" key="2">
    <source>
        <dbReference type="SAM" id="SignalP"/>
    </source>
</evidence>
<reference evidence="3 4" key="1">
    <citation type="submission" date="2011-01" db="EMBL/GenBank/DDBJ databases">
        <title>Complete sequence of Pseudoxanthomonas suwonensis 11-1.</title>
        <authorList>
            <consortium name="US DOE Joint Genome Institute"/>
            <person name="Lucas S."/>
            <person name="Copeland A."/>
            <person name="Lapidus A."/>
            <person name="Cheng J.-F."/>
            <person name="Goodwin L."/>
            <person name="Pitluck S."/>
            <person name="Teshima H."/>
            <person name="Detter J.C."/>
            <person name="Han C."/>
            <person name="Tapia R."/>
            <person name="Land M."/>
            <person name="Hauser L."/>
            <person name="Kyrpides N."/>
            <person name="Ivanova N."/>
            <person name="Ovchinnikova G."/>
            <person name="Siebers A.K."/>
            <person name="Allgaier M."/>
            <person name="Thelen M.P."/>
            <person name="Hugenholtz P."/>
            <person name="Gladden J."/>
            <person name="Woyke T."/>
        </authorList>
    </citation>
    <scope>NUCLEOTIDE SEQUENCE [LARGE SCALE GENOMIC DNA]</scope>
    <source>
        <strain evidence="4">11-1</strain>
    </source>
</reference>
<dbReference type="KEGG" id="psu:Psesu_1056"/>
<protein>
    <submittedName>
        <fullName evidence="3">Putative phospholipase/carboxylesterase protein</fullName>
    </submittedName>
</protein>
<keyword evidence="1 2" id="KW-0732">Signal</keyword>
<evidence type="ECO:0000256" key="1">
    <source>
        <dbReference type="ARBA" id="ARBA00022729"/>
    </source>
</evidence>
<dbReference type="InterPro" id="IPR029058">
    <property type="entry name" value="AB_hydrolase_fold"/>
</dbReference>
<accession>E6WRV7</accession>
<dbReference type="InterPro" id="IPR000801">
    <property type="entry name" value="Esterase-like"/>
</dbReference>
<dbReference type="eggNOG" id="COG4099">
    <property type="taxonomic scope" value="Bacteria"/>
</dbReference>
<keyword evidence="4" id="KW-1185">Reference proteome</keyword>
<dbReference type="RefSeq" id="WP_013534736.1">
    <property type="nucleotide sequence ID" value="NC_014924.1"/>
</dbReference>
<proteinExistence type="predicted"/>
<dbReference type="Proteomes" id="UP000008632">
    <property type="component" value="Chromosome"/>
</dbReference>
<dbReference type="EMBL" id="CP002446">
    <property type="protein sequence ID" value="ADV26906.1"/>
    <property type="molecule type" value="Genomic_DNA"/>
</dbReference>
<feature type="chain" id="PRO_5003212385" evidence="2">
    <location>
        <begin position="21"/>
        <end position="266"/>
    </location>
</feature>
<evidence type="ECO:0000313" key="3">
    <source>
        <dbReference type="EMBL" id="ADV26906.1"/>
    </source>
</evidence>
<dbReference type="OrthoDB" id="9764953at2"/>
<dbReference type="InterPro" id="IPR050955">
    <property type="entry name" value="Plant_Biomass_Hydrol_Est"/>
</dbReference>
<dbReference type="HOGENOM" id="CLU_064094_0_0_6"/>
<sequence length="266" mass="29239">MRKTRLLFLPALLLSLLVSACQNRPTPPPTGTFVQRSIEYAGRTHLYAVFVPAATHQQGPLPVVLFLHGSGERGSDGHAQTTSGLGPYLRRNADAFPALVVMPQVPKNEEWTGANARMALAALDAASAEFGGDPRRTYATGMSMGGYGTWEVALLEPQRFAALVPVCAGVLAPRAVRPTLYVTPVADATDPHAELVRRLRHVPVWMFHGARDDLVLPHDARRVHELARQAGADFRYTEYPEGNHNAWDATYADPAMWDWLFAQRLP</sequence>
<organism evidence="3 4">
    <name type="scientific">Pseudoxanthomonas suwonensis (strain 11-1)</name>
    <dbReference type="NCBI Taxonomy" id="743721"/>
    <lineage>
        <taxon>Bacteria</taxon>
        <taxon>Pseudomonadati</taxon>
        <taxon>Pseudomonadota</taxon>
        <taxon>Gammaproteobacteria</taxon>
        <taxon>Lysobacterales</taxon>
        <taxon>Lysobacteraceae</taxon>
        <taxon>Pseudoxanthomonas</taxon>
    </lineage>
</organism>
<dbReference type="Pfam" id="PF00756">
    <property type="entry name" value="Esterase"/>
    <property type="match status" value="1"/>
</dbReference>
<dbReference type="AlphaFoldDB" id="E6WRV7"/>
<gene>
    <name evidence="3" type="ordered locus">Psesu_1056</name>
</gene>
<dbReference type="PROSITE" id="PS51257">
    <property type="entry name" value="PROKAR_LIPOPROTEIN"/>
    <property type="match status" value="1"/>
</dbReference>
<dbReference type="PANTHER" id="PTHR43037">
    <property type="entry name" value="UNNAMED PRODUCT-RELATED"/>
    <property type="match status" value="1"/>
</dbReference>
<name>E6WRV7_PSEUU</name>
<dbReference type="ESTHER" id="pseuu-e6wrv7">
    <property type="family name" value="5_AlphaBeta_hydrolase"/>
</dbReference>
<dbReference type="Gene3D" id="3.40.50.1820">
    <property type="entry name" value="alpha/beta hydrolase"/>
    <property type="match status" value="1"/>
</dbReference>
<dbReference type="PANTHER" id="PTHR43037:SF1">
    <property type="entry name" value="BLL1128 PROTEIN"/>
    <property type="match status" value="1"/>
</dbReference>
<dbReference type="SUPFAM" id="SSF53474">
    <property type="entry name" value="alpha/beta-Hydrolases"/>
    <property type="match status" value="1"/>
</dbReference>
<dbReference type="STRING" id="743721.Psesu_1056"/>
<feature type="signal peptide" evidence="2">
    <location>
        <begin position="1"/>
        <end position="20"/>
    </location>
</feature>